<gene>
    <name evidence="1" type="ORF">NCAST_20_00170</name>
</gene>
<evidence type="ECO:0000313" key="1">
    <source>
        <dbReference type="EMBL" id="GAD83452.1"/>
    </source>
</evidence>
<organism evidence="1 2">
    <name type="scientific">Nocardia asteroides NBRC 15531</name>
    <dbReference type="NCBI Taxonomy" id="1110697"/>
    <lineage>
        <taxon>Bacteria</taxon>
        <taxon>Bacillati</taxon>
        <taxon>Actinomycetota</taxon>
        <taxon>Actinomycetes</taxon>
        <taxon>Mycobacteriales</taxon>
        <taxon>Nocardiaceae</taxon>
        <taxon>Nocardia</taxon>
    </lineage>
</organism>
<reference evidence="1 2" key="1">
    <citation type="journal article" date="2014" name="BMC Genomics">
        <title>Genome based analysis of type-I polyketide synthase and nonribosomal peptide synthetase gene clusters in seven strains of five representative Nocardia species.</title>
        <authorList>
            <person name="Komaki H."/>
            <person name="Ichikawa N."/>
            <person name="Hosoyama A."/>
            <person name="Takahashi-Nakaguchi A."/>
            <person name="Matsuzawa T."/>
            <person name="Suzuki K."/>
            <person name="Fujita N."/>
            <person name="Gonoi T."/>
        </authorList>
    </citation>
    <scope>NUCLEOTIDE SEQUENCE [LARGE SCALE GENOMIC DNA]</scope>
    <source>
        <strain evidence="1 2">NBRC 15531</strain>
    </source>
</reference>
<protein>
    <submittedName>
        <fullName evidence="1">Uncharacterized protein</fullName>
    </submittedName>
</protein>
<dbReference type="EMBL" id="BAFO02000020">
    <property type="protein sequence ID" value="GAD83452.1"/>
    <property type="molecule type" value="Genomic_DNA"/>
</dbReference>
<keyword evidence="2" id="KW-1185">Reference proteome</keyword>
<sequence>MDAEERQAYYAENERRRRRAKELFDERTWTFPIDDAIVAWAGRIFTGPAAGLPLREEHRGPWSAEVGYATPIGLTGVMGKLLDRAVADGIVRLPEPGRIDSAYSTRHEYYETTDGIGYGFYPTRTDELIVYAGSAVKFEAIERWPEVGPGAAVRVVREVIATFDTPRPGFQQAPSNWRG</sequence>
<name>U5E407_NOCAS</name>
<dbReference type="STRING" id="1824.SAMN05444423_101751"/>
<comment type="caution">
    <text evidence="1">The sequence shown here is derived from an EMBL/GenBank/DDBJ whole genome shotgun (WGS) entry which is preliminary data.</text>
</comment>
<accession>U5E407</accession>
<dbReference type="OrthoDB" id="5240615at2"/>
<dbReference type="RefSeq" id="WP_019049712.1">
    <property type="nucleotide sequence ID" value="NZ_BAFO02000020.1"/>
</dbReference>
<dbReference type="eggNOG" id="ENOG502ZMNH">
    <property type="taxonomic scope" value="Bacteria"/>
</dbReference>
<dbReference type="AlphaFoldDB" id="U5E407"/>
<proteinExistence type="predicted"/>
<dbReference type="GeneID" id="91513974"/>
<dbReference type="Proteomes" id="UP000017048">
    <property type="component" value="Unassembled WGS sequence"/>
</dbReference>
<evidence type="ECO:0000313" key="2">
    <source>
        <dbReference type="Proteomes" id="UP000017048"/>
    </source>
</evidence>